<evidence type="ECO:0000313" key="7">
    <source>
        <dbReference type="EMBL" id="KSU84665.1"/>
    </source>
</evidence>
<name>A0A0V8JCH8_9BACL</name>
<dbReference type="GO" id="GO:0046873">
    <property type="term" value="F:metal ion transmembrane transporter activity"/>
    <property type="evidence" value="ECO:0007669"/>
    <property type="project" value="InterPro"/>
</dbReference>
<dbReference type="PANTHER" id="PTHR47891:SF2">
    <property type="entry name" value="MAGNESIUM AND COBALT TRANSPORTER"/>
    <property type="match status" value="1"/>
</dbReference>
<sequence>MLNVYYTDTANQLTEVEDIQKGCWINLIAPTNEEINWVVEKIGIDPDFLRDALDEEERSRVEKEANTVSVIVDLPILDSDENGVQYDTFPLAMISTDSHFITVCLRENPILELFAKRKVKNFYTYKKTRFVFQLLQMIATYYLRYLRQINRKTEQIEYELRQTLKNEDLFELLRLEKSLVYFATSLKSNDAVLEKLLKVSYLKMYEEDKDLLEDVIIENKQAIEMSLIYRNILKSLMDAFSSVISNNLNVEMRFLTSITIILALPTMVASFYGMNIPLPFQKYPHAFFVSLCVAFTISGLVAFIFWKKRFFRK</sequence>
<dbReference type="EMBL" id="LNQN01000001">
    <property type="protein sequence ID" value="KSU84665.1"/>
    <property type="molecule type" value="Genomic_DNA"/>
</dbReference>
<accession>A0A0V8JCH8</accession>
<dbReference type="OrthoDB" id="9803416at2"/>
<dbReference type="Pfam" id="PF01544">
    <property type="entry name" value="CorA"/>
    <property type="match status" value="1"/>
</dbReference>
<evidence type="ECO:0000313" key="8">
    <source>
        <dbReference type="Proteomes" id="UP000054099"/>
    </source>
</evidence>
<organism evidence="7 8">
    <name type="scientific">Fictibacillus enclensis</name>
    <dbReference type="NCBI Taxonomy" id="1017270"/>
    <lineage>
        <taxon>Bacteria</taxon>
        <taxon>Bacillati</taxon>
        <taxon>Bacillota</taxon>
        <taxon>Bacilli</taxon>
        <taxon>Bacillales</taxon>
        <taxon>Fictibacillaceae</taxon>
        <taxon>Fictibacillus</taxon>
    </lineage>
</organism>
<evidence type="ECO:0000256" key="1">
    <source>
        <dbReference type="ARBA" id="ARBA00004141"/>
    </source>
</evidence>
<evidence type="ECO:0000256" key="3">
    <source>
        <dbReference type="ARBA" id="ARBA00022692"/>
    </source>
</evidence>
<dbReference type="CDD" id="cd12827">
    <property type="entry name" value="EcCorA_ZntB-like_u2"/>
    <property type="match status" value="1"/>
</dbReference>
<dbReference type="PANTHER" id="PTHR47891">
    <property type="entry name" value="TRANSPORTER-RELATED"/>
    <property type="match status" value="1"/>
</dbReference>
<comment type="similarity">
    <text evidence="2">Belongs to the CorA metal ion transporter (MIT) (TC 1.A.35) family.</text>
</comment>
<dbReference type="SUPFAM" id="SSF143865">
    <property type="entry name" value="CorA soluble domain-like"/>
    <property type="match status" value="1"/>
</dbReference>
<dbReference type="Gene3D" id="3.30.460.20">
    <property type="entry name" value="CorA soluble domain-like"/>
    <property type="match status" value="1"/>
</dbReference>
<dbReference type="RefSeq" id="WP_061968560.1">
    <property type="nucleotide sequence ID" value="NZ_FMAV01000001.1"/>
</dbReference>
<keyword evidence="3 6" id="KW-0812">Transmembrane</keyword>
<comment type="subcellular location">
    <subcellularLocation>
        <location evidence="1">Membrane</location>
        <topology evidence="1">Multi-pass membrane protein</topology>
    </subcellularLocation>
</comment>
<dbReference type="SUPFAM" id="SSF144083">
    <property type="entry name" value="Magnesium transport protein CorA, transmembrane region"/>
    <property type="match status" value="1"/>
</dbReference>
<evidence type="ECO:0000256" key="4">
    <source>
        <dbReference type="ARBA" id="ARBA00022989"/>
    </source>
</evidence>
<reference evidence="7 8" key="1">
    <citation type="journal article" date="2014" name="Antonie Van Leeuwenhoek">
        <title>Fictibacillus enclensis sp. nov., isolated from marine sediment.</title>
        <authorList>
            <person name="Dastager S.G."/>
            <person name="Mawlankar R."/>
            <person name="Srinivasan K."/>
            <person name="Tang S.K."/>
            <person name="Lee J.C."/>
            <person name="Ramana V.V."/>
            <person name="Shouche Y.S."/>
        </authorList>
    </citation>
    <scope>NUCLEOTIDE SEQUENCE [LARGE SCALE GENOMIC DNA]</scope>
    <source>
        <strain evidence="7 8">NIO-1003</strain>
    </source>
</reference>
<dbReference type="InterPro" id="IPR047199">
    <property type="entry name" value="CorA-like"/>
</dbReference>
<keyword evidence="4 6" id="KW-1133">Transmembrane helix</keyword>
<keyword evidence="5 6" id="KW-0472">Membrane</keyword>
<feature type="transmembrane region" description="Helical" evidence="6">
    <location>
        <begin position="254"/>
        <end position="274"/>
    </location>
</feature>
<dbReference type="Gene3D" id="1.20.58.340">
    <property type="entry name" value="Magnesium transport protein CorA, transmembrane region"/>
    <property type="match status" value="2"/>
</dbReference>
<dbReference type="InterPro" id="IPR045861">
    <property type="entry name" value="CorA_cytoplasmic_dom"/>
</dbReference>
<dbReference type="AlphaFoldDB" id="A0A0V8JCH8"/>
<dbReference type="GO" id="GO:0016020">
    <property type="term" value="C:membrane"/>
    <property type="evidence" value="ECO:0007669"/>
    <property type="project" value="UniProtKB-SubCell"/>
</dbReference>
<gene>
    <name evidence="7" type="ORF">AS030_03775</name>
</gene>
<protein>
    <submittedName>
        <fullName evidence="7">Magnesium transporter</fullName>
    </submittedName>
</protein>
<dbReference type="InterPro" id="IPR045863">
    <property type="entry name" value="CorA_TM1_TM2"/>
</dbReference>
<proteinExistence type="inferred from homology"/>
<evidence type="ECO:0000256" key="5">
    <source>
        <dbReference type="ARBA" id="ARBA00023136"/>
    </source>
</evidence>
<feature type="transmembrane region" description="Helical" evidence="6">
    <location>
        <begin position="286"/>
        <end position="306"/>
    </location>
</feature>
<dbReference type="InterPro" id="IPR002523">
    <property type="entry name" value="MgTranspt_CorA/ZnTranspt_ZntB"/>
</dbReference>
<evidence type="ECO:0000256" key="2">
    <source>
        <dbReference type="ARBA" id="ARBA00009765"/>
    </source>
</evidence>
<evidence type="ECO:0000256" key="6">
    <source>
        <dbReference type="SAM" id="Phobius"/>
    </source>
</evidence>
<keyword evidence="8" id="KW-1185">Reference proteome</keyword>
<dbReference type="Proteomes" id="UP000054099">
    <property type="component" value="Unassembled WGS sequence"/>
</dbReference>
<comment type="caution">
    <text evidence="7">The sequence shown here is derived from an EMBL/GenBank/DDBJ whole genome shotgun (WGS) entry which is preliminary data.</text>
</comment>